<keyword evidence="7 11" id="KW-0648">Protein biosynthesis</keyword>
<dbReference type="PROSITE" id="PS00178">
    <property type="entry name" value="AA_TRNA_LIGASE_I"/>
    <property type="match status" value="1"/>
</dbReference>
<evidence type="ECO:0000256" key="7">
    <source>
        <dbReference type="ARBA" id="ARBA00022917"/>
    </source>
</evidence>
<comment type="function">
    <text evidence="11">Catalyzes the attachment of tyrosine to tRNA(Tyr) in a two-step reaction: tyrosine is first activated by ATP to form Tyr-AMP and then transferred to the acceptor end of tRNA(Tyr).</text>
</comment>
<dbReference type="GO" id="GO:0006437">
    <property type="term" value="P:tyrosyl-tRNA aminoacylation"/>
    <property type="evidence" value="ECO:0007669"/>
    <property type="project" value="UniProtKB-UniRule"/>
</dbReference>
<evidence type="ECO:0000256" key="11">
    <source>
        <dbReference type="HAMAP-Rule" id="MF_02006"/>
    </source>
</evidence>
<dbReference type="InterPro" id="IPR002305">
    <property type="entry name" value="aa-tRNA-synth_Ic"/>
</dbReference>
<dbReference type="CDD" id="cd00395">
    <property type="entry name" value="Tyr_Trp_RS_core"/>
    <property type="match status" value="1"/>
</dbReference>
<feature type="binding site" evidence="11">
    <location>
        <position position="233"/>
    </location>
    <ligand>
        <name>ATP</name>
        <dbReference type="ChEBI" id="CHEBI:30616"/>
    </ligand>
</feature>
<keyword evidence="2 11" id="KW-0963">Cytoplasm</keyword>
<dbReference type="InterPro" id="IPR002307">
    <property type="entry name" value="Tyr-tRNA-ligase"/>
</dbReference>
<comment type="similarity">
    <text evidence="10 11">Belongs to the class-I aminoacyl-tRNA synthetase family. TyrS type 1 subfamily.</text>
</comment>
<organism evidence="14 15">
    <name type="scientific">Bacillus infantis</name>
    <dbReference type="NCBI Taxonomy" id="324767"/>
    <lineage>
        <taxon>Bacteria</taxon>
        <taxon>Bacillati</taxon>
        <taxon>Bacillota</taxon>
        <taxon>Bacilli</taxon>
        <taxon>Bacillales</taxon>
        <taxon>Bacillaceae</taxon>
        <taxon>Bacillus</taxon>
    </lineage>
</organism>
<dbReference type="EC" id="6.1.1.1" evidence="11"/>
<protein>
    <recommendedName>
        <fullName evidence="11">Tyrosine--tRNA ligase</fullName>
        <ecNumber evidence="11">6.1.1.1</ecNumber>
    </recommendedName>
    <alternativeName>
        <fullName evidence="11">Tyrosyl-tRNA synthetase</fullName>
        <shortName evidence="11">TyrRS</shortName>
    </alternativeName>
</protein>
<accession>A0A5D4R2A0</accession>
<comment type="caution">
    <text evidence="14">The sequence shown here is derived from an EMBL/GenBank/DDBJ whole genome shotgun (WGS) entry which is preliminary data.</text>
</comment>
<keyword evidence="8 11" id="KW-0030">Aminoacyl-tRNA synthetase</keyword>
<feature type="binding site" evidence="11">
    <location>
        <position position="168"/>
    </location>
    <ligand>
        <name>L-tyrosine</name>
        <dbReference type="ChEBI" id="CHEBI:58315"/>
    </ligand>
</feature>
<evidence type="ECO:0000256" key="8">
    <source>
        <dbReference type="ARBA" id="ARBA00023146"/>
    </source>
</evidence>
<comment type="subcellular location">
    <subcellularLocation>
        <location evidence="1 11">Cytoplasm</location>
    </subcellularLocation>
</comment>
<dbReference type="SMART" id="SM00363">
    <property type="entry name" value="S4"/>
    <property type="match status" value="1"/>
</dbReference>
<comment type="subunit">
    <text evidence="11">Homodimer.</text>
</comment>
<dbReference type="GO" id="GO:0005829">
    <property type="term" value="C:cytosol"/>
    <property type="evidence" value="ECO:0007669"/>
    <property type="project" value="TreeGrafter"/>
</dbReference>
<evidence type="ECO:0000256" key="9">
    <source>
        <dbReference type="ARBA" id="ARBA00048248"/>
    </source>
</evidence>
<dbReference type="GO" id="GO:0003723">
    <property type="term" value="F:RNA binding"/>
    <property type="evidence" value="ECO:0007669"/>
    <property type="project" value="UniProtKB-KW"/>
</dbReference>
<feature type="short sequence motif" description="'KMSKS' region" evidence="11">
    <location>
        <begin position="230"/>
        <end position="234"/>
    </location>
</feature>
<dbReference type="InterPro" id="IPR024088">
    <property type="entry name" value="Tyr-tRNA-ligase_bac-type"/>
</dbReference>
<evidence type="ECO:0000256" key="3">
    <source>
        <dbReference type="ARBA" id="ARBA00022598"/>
    </source>
</evidence>
<dbReference type="SUPFAM" id="SSF52374">
    <property type="entry name" value="Nucleotidylyl transferase"/>
    <property type="match status" value="1"/>
</dbReference>
<dbReference type="GO" id="GO:0042803">
    <property type="term" value="F:protein homodimerization activity"/>
    <property type="evidence" value="ECO:0007669"/>
    <property type="project" value="UniProtKB-ARBA"/>
</dbReference>
<dbReference type="FunFam" id="1.10.240.10:FF:000001">
    <property type="entry name" value="Tyrosine--tRNA ligase"/>
    <property type="match status" value="1"/>
</dbReference>
<dbReference type="PANTHER" id="PTHR11766">
    <property type="entry name" value="TYROSYL-TRNA SYNTHETASE"/>
    <property type="match status" value="1"/>
</dbReference>
<evidence type="ECO:0000256" key="5">
    <source>
        <dbReference type="ARBA" id="ARBA00022840"/>
    </source>
</evidence>
<dbReference type="AlphaFoldDB" id="A0A5D4R2A0"/>
<keyword evidence="6 12" id="KW-0694">RNA-binding</keyword>
<keyword evidence="3 11" id="KW-0436">Ligase</keyword>
<dbReference type="Gene3D" id="1.10.240.10">
    <property type="entry name" value="Tyrosyl-Transfer RNA Synthetase"/>
    <property type="match status" value="1"/>
</dbReference>
<comment type="catalytic activity">
    <reaction evidence="9 11">
        <text>tRNA(Tyr) + L-tyrosine + ATP = L-tyrosyl-tRNA(Tyr) + AMP + diphosphate + H(+)</text>
        <dbReference type="Rhea" id="RHEA:10220"/>
        <dbReference type="Rhea" id="RHEA-COMP:9706"/>
        <dbReference type="Rhea" id="RHEA-COMP:9707"/>
        <dbReference type="ChEBI" id="CHEBI:15378"/>
        <dbReference type="ChEBI" id="CHEBI:30616"/>
        <dbReference type="ChEBI" id="CHEBI:33019"/>
        <dbReference type="ChEBI" id="CHEBI:58315"/>
        <dbReference type="ChEBI" id="CHEBI:78442"/>
        <dbReference type="ChEBI" id="CHEBI:78536"/>
        <dbReference type="ChEBI" id="CHEBI:456215"/>
        <dbReference type="EC" id="6.1.1.1"/>
    </reaction>
</comment>
<dbReference type="Gene3D" id="3.10.290.10">
    <property type="entry name" value="RNA-binding S4 domain"/>
    <property type="match status" value="1"/>
</dbReference>
<keyword evidence="5 11" id="KW-0067">ATP-binding</keyword>
<dbReference type="GO" id="GO:0005524">
    <property type="term" value="F:ATP binding"/>
    <property type="evidence" value="ECO:0007669"/>
    <property type="project" value="UniProtKB-UniRule"/>
</dbReference>
<proteinExistence type="inferred from homology"/>
<dbReference type="HAMAP" id="MF_02006">
    <property type="entry name" value="Tyr_tRNA_synth_type1"/>
    <property type="match status" value="1"/>
</dbReference>
<dbReference type="InterPro" id="IPR036986">
    <property type="entry name" value="S4_RNA-bd_sf"/>
</dbReference>
<dbReference type="SUPFAM" id="SSF55174">
    <property type="entry name" value="Alpha-L RNA-binding motif"/>
    <property type="match status" value="1"/>
</dbReference>
<evidence type="ECO:0000256" key="1">
    <source>
        <dbReference type="ARBA" id="ARBA00004496"/>
    </source>
</evidence>
<evidence type="ECO:0000256" key="2">
    <source>
        <dbReference type="ARBA" id="ARBA00022490"/>
    </source>
</evidence>
<dbReference type="Proteomes" id="UP000322139">
    <property type="component" value="Unassembled WGS sequence"/>
</dbReference>
<evidence type="ECO:0000256" key="6">
    <source>
        <dbReference type="ARBA" id="ARBA00022884"/>
    </source>
</evidence>
<evidence type="ECO:0000256" key="4">
    <source>
        <dbReference type="ARBA" id="ARBA00022741"/>
    </source>
</evidence>
<feature type="binding site" evidence="11">
    <location>
        <position position="172"/>
    </location>
    <ligand>
        <name>L-tyrosine</name>
        <dbReference type="ChEBI" id="CHEBI:58315"/>
    </ligand>
</feature>
<dbReference type="PRINTS" id="PR01040">
    <property type="entry name" value="TRNASYNTHTYR"/>
</dbReference>
<reference evidence="14 15" key="1">
    <citation type="submission" date="2019-08" db="EMBL/GenBank/DDBJ databases">
        <title>Bacillus genomes from the desert of Cuatro Cienegas, Coahuila.</title>
        <authorList>
            <person name="Olmedo-Alvarez G."/>
        </authorList>
    </citation>
    <scope>NUCLEOTIDE SEQUENCE [LARGE SCALE GENOMIC DNA]</scope>
    <source>
        <strain evidence="14 15">CH446_14T</strain>
    </source>
</reference>
<feature type="binding site" evidence="11">
    <location>
        <position position="34"/>
    </location>
    <ligand>
        <name>L-tyrosine</name>
        <dbReference type="ChEBI" id="CHEBI:58315"/>
    </ligand>
</feature>
<evidence type="ECO:0000259" key="13">
    <source>
        <dbReference type="SMART" id="SM00363"/>
    </source>
</evidence>
<gene>
    <name evidence="11" type="primary">tyrS</name>
    <name evidence="14" type="ORF">FZD51_19860</name>
</gene>
<dbReference type="RefSeq" id="WP_148976459.1">
    <property type="nucleotide sequence ID" value="NZ_JBNIKT010000031.1"/>
</dbReference>
<dbReference type="InterPro" id="IPR002942">
    <property type="entry name" value="S4_RNA-bd"/>
</dbReference>
<evidence type="ECO:0000313" key="15">
    <source>
        <dbReference type="Proteomes" id="UP000322139"/>
    </source>
</evidence>
<dbReference type="PANTHER" id="PTHR11766:SF0">
    <property type="entry name" value="TYROSINE--TRNA LIGASE, MITOCHONDRIAL"/>
    <property type="match status" value="1"/>
</dbReference>
<dbReference type="PROSITE" id="PS50889">
    <property type="entry name" value="S4"/>
    <property type="match status" value="1"/>
</dbReference>
<dbReference type="InterPro" id="IPR024107">
    <property type="entry name" value="Tyr-tRNA-ligase_bac_1"/>
</dbReference>
<dbReference type="CDD" id="cd00165">
    <property type="entry name" value="S4"/>
    <property type="match status" value="1"/>
</dbReference>
<dbReference type="Pfam" id="PF22421">
    <property type="entry name" value="SYY_C-terminal"/>
    <property type="match status" value="1"/>
</dbReference>
<dbReference type="EMBL" id="VTER01000011">
    <property type="protein sequence ID" value="TYS45483.1"/>
    <property type="molecule type" value="Genomic_DNA"/>
</dbReference>
<name>A0A5D4R2A0_9BACI</name>
<dbReference type="GO" id="GO:0004831">
    <property type="term" value="F:tyrosine-tRNA ligase activity"/>
    <property type="evidence" value="ECO:0007669"/>
    <property type="project" value="UniProtKB-UniRule"/>
</dbReference>
<sequence length="418" mass="46970">MSLLEDLKWRGIVYQQTDEEGTEELLKKEKISLYCGIDPTADSMHIGHLLPFLTLRRFQNEGHRPIVLVGGATGLIGDPSGKSEERKLQTLEAIQHNVSSIQQQLKKIFSFEGENGALMVNNYDWAGSMDIVTFLRDYGKHVGVNYMLAKDTIASRLDTGISFTEFTYTILQAMDFLHLYEKHNCKMQIGGSDQWGNITTGLELIRKMMPEGAKGYGVTIPLVTKADGTKFGKTESGAIWLDPEKTSPYEFYQFWINTADADVIKYLKYFTFLSKEEIEALENSLAEEAHLRKAQKALAEEMTKLIHGEAALEQAIKISAALFSGDVKNLTASEITQGFKDVPSFEPTGEENGIVDLLTAAKISPSKRQAREDVSNGAVYVNGERITATDYELTEKDRIEGQFTIIRRGKKKYFLIRY</sequence>
<evidence type="ECO:0000256" key="10">
    <source>
        <dbReference type="ARBA" id="ARBA00060965"/>
    </source>
</evidence>
<feature type="domain" description="RNA-binding S4" evidence="13">
    <location>
        <begin position="353"/>
        <end position="414"/>
    </location>
</feature>
<feature type="short sequence motif" description="'HIGH' region" evidence="11">
    <location>
        <begin position="39"/>
        <end position="48"/>
    </location>
</feature>
<dbReference type="Gene3D" id="3.40.50.620">
    <property type="entry name" value="HUPs"/>
    <property type="match status" value="1"/>
</dbReference>
<keyword evidence="4 11" id="KW-0547">Nucleotide-binding</keyword>
<evidence type="ECO:0000256" key="12">
    <source>
        <dbReference type="PROSITE-ProRule" id="PRU00182"/>
    </source>
</evidence>
<dbReference type="InterPro" id="IPR054608">
    <property type="entry name" value="SYY-like_C"/>
</dbReference>
<dbReference type="FunFam" id="3.40.50.620:FF:000008">
    <property type="entry name" value="Tyrosine--tRNA ligase"/>
    <property type="match status" value="1"/>
</dbReference>
<dbReference type="InterPro" id="IPR001412">
    <property type="entry name" value="aa-tRNA-synth_I_CS"/>
</dbReference>
<dbReference type="Pfam" id="PF00579">
    <property type="entry name" value="tRNA-synt_1b"/>
    <property type="match status" value="1"/>
</dbReference>
<dbReference type="InterPro" id="IPR014729">
    <property type="entry name" value="Rossmann-like_a/b/a_fold"/>
</dbReference>
<dbReference type="NCBIfam" id="TIGR00234">
    <property type="entry name" value="tyrS"/>
    <property type="match status" value="1"/>
</dbReference>
<evidence type="ECO:0000313" key="14">
    <source>
        <dbReference type="EMBL" id="TYS45483.1"/>
    </source>
</evidence>